<evidence type="ECO:0008006" key="5">
    <source>
        <dbReference type="Google" id="ProtNLM"/>
    </source>
</evidence>
<evidence type="ECO:0000313" key="3">
    <source>
        <dbReference type="EMBL" id="TDG37996.1"/>
    </source>
</evidence>
<gene>
    <name evidence="3" type="ORF">EZJ43_02585</name>
</gene>
<name>A0A4R5MQL3_9SPHI</name>
<feature type="signal peptide" evidence="2">
    <location>
        <begin position="1"/>
        <end position="20"/>
    </location>
</feature>
<organism evidence="3 4">
    <name type="scientific">Pedobacter changchengzhani</name>
    <dbReference type="NCBI Taxonomy" id="2529274"/>
    <lineage>
        <taxon>Bacteria</taxon>
        <taxon>Pseudomonadati</taxon>
        <taxon>Bacteroidota</taxon>
        <taxon>Sphingobacteriia</taxon>
        <taxon>Sphingobacteriales</taxon>
        <taxon>Sphingobacteriaceae</taxon>
        <taxon>Pedobacter</taxon>
    </lineage>
</organism>
<evidence type="ECO:0000256" key="1">
    <source>
        <dbReference type="SAM" id="Coils"/>
    </source>
</evidence>
<dbReference type="EMBL" id="SJCY01000001">
    <property type="protein sequence ID" value="TDG37996.1"/>
    <property type="molecule type" value="Genomic_DNA"/>
</dbReference>
<feature type="chain" id="PRO_5020995948" description="DUF4890 domain-containing protein" evidence="2">
    <location>
        <begin position="21"/>
        <end position="111"/>
    </location>
</feature>
<keyword evidence="4" id="KW-1185">Reference proteome</keyword>
<comment type="caution">
    <text evidence="3">The sequence shown here is derived from an EMBL/GenBank/DDBJ whole genome shotgun (WGS) entry which is preliminary data.</text>
</comment>
<dbReference type="AlphaFoldDB" id="A0A4R5MQL3"/>
<reference evidence="3 4" key="1">
    <citation type="submission" date="2019-02" db="EMBL/GenBank/DDBJ databases">
        <title>Pedobacter sp. nov., a novel speices isolated from soil of pinguins habitat in Antarcitica.</title>
        <authorList>
            <person name="He R.-H."/>
        </authorList>
    </citation>
    <scope>NUCLEOTIDE SEQUENCE [LARGE SCALE GENOMIC DNA]</scope>
    <source>
        <strain evidence="3 4">E01020</strain>
    </source>
</reference>
<evidence type="ECO:0000256" key="2">
    <source>
        <dbReference type="SAM" id="SignalP"/>
    </source>
</evidence>
<proteinExistence type="predicted"/>
<accession>A0A4R5MQL3</accession>
<feature type="coiled-coil region" evidence="1">
    <location>
        <begin position="51"/>
        <end position="78"/>
    </location>
</feature>
<sequence length="111" mass="12323">MKKKLLGLFLMGGITFGAMAQTTPATPATAKAGWKAEKSDRKRIKEGVKTGELTKAEAKDLREDNKGLKNEVKVAKADGKVDKAERRVLAKDQSKFSKEIYHKKHNARKRA</sequence>
<dbReference type="Proteomes" id="UP000295668">
    <property type="component" value="Unassembled WGS sequence"/>
</dbReference>
<keyword evidence="1" id="KW-0175">Coiled coil</keyword>
<dbReference type="RefSeq" id="WP_133261091.1">
    <property type="nucleotide sequence ID" value="NZ_SJCY01000001.1"/>
</dbReference>
<keyword evidence="2" id="KW-0732">Signal</keyword>
<protein>
    <recommendedName>
        <fullName evidence="5">DUF4890 domain-containing protein</fullName>
    </recommendedName>
</protein>
<evidence type="ECO:0000313" key="4">
    <source>
        <dbReference type="Proteomes" id="UP000295668"/>
    </source>
</evidence>